<evidence type="ECO:0000313" key="3">
    <source>
        <dbReference type="EMBL" id="OPH57628.1"/>
    </source>
</evidence>
<evidence type="ECO:0000256" key="1">
    <source>
        <dbReference type="PROSITE-ProRule" id="PRU00409"/>
    </source>
</evidence>
<dbReference type="Gene3D" id="3.30.470.20">
    <property type="entry name" value="ATP-grasp fold, B domain"/>
    <property type="match status" value="1"/>
</dbReference>
<dbReference type="STRING" id="1469647.BC351_03665"/>
<keyword evidence="1" id="KW-0547">Nucleotide-binding</keyword>
<evidence type="ECO:0000259" key="2">
    <source>
        <dbReference type="PROSITE" id="PS50975"/>
    </source>
</evidence>
<evidence type="ECO:0000313" key="4">
    <source>
        <dbReference type="Proteomes" id="UP000190626"/>
    </source>
</evidence>
<keyword evidence="4" id="KW-1185">Reference proteome</keyword>
<dbReference type="EMBL" id="MBTG01000012">
    <property type="protein sequence ID" value="OPH57628.1"/>
    <property type="molecule type" value="Genomic_DNA"/>
</dbReference>
<dbReference type="RefSeq" id="WP_079413023.1">
    <property type="nucleotide sequence ID" value="NZ_MBTG01000012.1"/>
</dbReference>
<name>A0A1V4HKG1_9BACL</name>
<dbReference type="OrthoDB" id="9789963at2"/>
<comment type="caution">
    <text evidence="3">The sequence shown here is derived from an EMBL/GenBank/DDBJ whole genome shotgun (WGS) entry which is preliminary data.</text>
</comment>
<dbReference type="NCBIfam" id="NF038074">
    <property type="entry name" value="fam_STM4014"/>
    <property type="match status" value="1"/>
</dbReference>
<dbReference type="Proteomes" id="UP000190626">
    <property type="component" value="Unassembled WGS sequence"/>
</dbReference>
<dbReference type="InterPro" id="IPR047778">
    <property type="entry name" value="STM4014-like"/>
</dbReference>
<accession>A0A1V4HKG1</accession>
<dbReference type="PROSITE" id="PS50975">
    <property type="entry name" value="ATP_GRASP"/>
    <property type="match status" value="1"/>
</dbReference>
<dbReference type="SUPFAM" id="SSF56059">
    <property type="entry name" value="Glutathione synthetase ATP-binding domain-like"/>
    <property type="match status" value="1"/>
</dbReference>
<protein>
    <recommendedName>
        <fullName evidence="2">ATP-grasp domain-containing protein</fullName>
    </recommendedName>
</protein>
<dbReference type="GO" id="GO:0046872">
    <property type="term" value="F:metal ion binding"/>
    <property type="evidence" value="ECO:0007669"/>
    <property type="project" value="InterPro"/>
</dbReference>
<sequence>MVPMLLIGNPGNRRTAGLQAARARLGLPPAVVVPYLALLQGQLSLAEVAQWTELHGCSAPYIRLDAPGEDFDVERALIALGAPDRSVSAEEERLLPYGTRSDPDPWSSSMALGTKEQVGRLYHPAQWFRGFGRLLARLESEAAELWPAVHWMNAPRDIVVMFDKRYTHQVLTAAGVPVPRLLAEPDRIGNYEELKETMMRERMHRVFIKLACGSGACGVVAYQLNSLTGAELAVTTLGVETYLARPPIFFNSMKIRKYSDKTTIRLIVNWLLKQGAHTEQWIAKASYQDRTYDIRQLVVSGEPCHRVARVSRTPITNLHLRSERMSLDAVGLDKRLQTIVGDCAVKALAAFPSAAAAGVDVLLSSGSMQPYVIDVNPFGDLLYKVLHQGEDAYTWELMKTIAEPHRETAAREVLREEELA</sequence>
<reference evidence="4" key="1">
    <citation type="submission" date="2016-07" db="EMBL/GenBank/DDBJ databases">
        <authorList>
            <person name="Florea S."/>
            <person name="Webb J.S."/>
            <person name="Jaromczyk J."/>
            <person name="Schardl C.L."/>
        </authorList>
    </citation>
    <scope>NUCLEOTIDE SEQUENCE [LARGE SCALE GENOMIC DNA]</scope>
    <source>
        <strain evidence="4">CY1</strain>
    </source>
</reference>
<dbReference type="InterPro" id="IPR011761">
    <property type="entry name" value="ATP-grasp"/>
</dbReference>
<proteinExistence type="predicted"/>
<dbReference type="AlphaFoldDB" id="A0A1V4HKG1"/>
<gene>
    <name evidence="3" type="ORF">BC351_03665</name>
</gene>
<dbReference type="GO" id="GO:0005524">
    <property type="term" value="F:ATP binding"/>
    <property type="evidence" value="ECO:0007669"/>
    <property type="project" value="UniProtKB-UniRule"/>
</dbReference>
<feature type="domain" description="ATP-grasp" evidence="2">
    <location>
        <begin position="168"/>
        <end position="406"/>
    </location>
</feature>
<keyword evidence="1" id="KW-0067">ATP-binding</keyword>
<organism evidence="3 4">
    <name type="scientific">Paenibacillus ferrarius</name>
    <dbReference type="NCBI Taxonomy" id="1469647"/>
    <lineage>
        <taxon>Bacteria</taxon>
        <taxon>Bacillati</taxon>
        <taxon>Bacillota</taxon>
        <taxon>Bacilli</taxon>
        <taxon>Bacillales</taxon>
        <taxon>Paenibacillaceae</taxon>
        <taxon>Paenibacillus</taxon>
    </lineage>
</organism>